<dbReference type="PATRIC" id="fig|1204725.3.peg.35"/>
<evidence type="ECO:0000313" key="2">
    <source>
        <dbReference type="Proteomes" id="UP000007360"/>
    </source>
</evidence>
<protein>
    <recommendedName>
        <fullName evidence="3">L-2-amino-thiazoline-4-carboxylic acid hydrolase</fullName>
    </recommendedName>
</protein>
<dbReference type="AlphaFoldDB" id="K2R5X5"/>
<dbReference type="Proteomes" id="UP000007360">
    <property type="component" value="Unassembled WGS sequence"/>
</dbReference>
<comment type="caution">
    <text evidence="1">The sequence shown here is derived from an EMBL/GenBank/DDBJ whole genome shotgun (WGS) entry which is preliminary data.</text>
</comment>
<gene>
    <name evidence="1" type="ORF">A994_00185</name>
</gene>
<dbReference type="InterPro" id="IPR026002">
    <property type="entry name" value="ATC_hydrolase-like"/>
</dbReference>
<evidence type="ECO:0000313" key="1">
    <source>
        <dbReference type="EMBL" id="EKF86657.1"/>
    </source>
</evidence>
<dbReference type="RefSeq" id="WP_004029211.1">
    <property type="nucleotide sequence ID" value="NZ_AMPO01000001.1"/>
</dbReference>
<reference evidence="1 2" key="1">
    <citation type="journal article" date="2012" name="J. Bacteriol.">
        <title>Draft genome sequence of Methanobacterium formicicum DSM 3637, an archaebacterium isolated from the methane producer amoeba Pelomyxa palustris.</title>
        <authorList>
            <person name="Gutierrez G."/>
        </authorList>
    </citation>
    <scope>NUCLEOTIDE SEQUENCE [LARGE SCALE GENOMIC DNA]</scope>
    <source>
        <strain evidence="2">DSM 3637 / PP1</strain>
    </source>
</reference>
<accession>K2R5X5</accession>
<keyword evidence="2" id="KW-1185">Reference proteome</keyword>
<dbReference type="OrthoDB" id="70010at2157"/>
<organism evidence="1 2">
    <name type="scientific">Methanobacterium formicicum (strain DSM 3637 / PP1)</name>
    <dbReference type="NCBI Taxonomy" id="1204725"/>
    <lineage>
        <taxon>Archaea</taxon>
        <taxon>Methanobacteriati</taxon>
        <taxon>Methanobacteriota</taxon>
        <taxon>Methanomada group</taxon>
        <taxon>Methanobacteria</taxon>
        <taxon>Methanobacteriales</taxon>
        <taxon>Methanobacteriaceae</taxon>
        <taxon>Methanobacterium</taxon>
    </lineage>
</organism>
<dbReference type="EMBL" id="AMPO01000001">
    <property type="protein sequence ID" value="EKF86657.1"/>
    <property type="molecule type" value="Genomic_DNA"/>
</dbReference>
<name>K2R5X5_METFP</name>
<evidence type="ECO:0008006" key="3">
    <source>
        <dbReference type="Google" id="ProtNLM"/>
    </source>
</evidence>
<dbReference type="Pfam" id="PF14196">
    <property type="entry name" value="ATC_hydrolase"/>
    <property type="match status" value="1"/>
</dbReference>
<sequence length="215" mass="24233">MGIKLRIISLWTPEWFQKRGLDELAHQTTSGLEKLLDDQADEDLKSNIKHHDMVLKGNLDERRKIMATTHNKLVERMVSTMGREEAIKKGRKAMFNEGLSLGVKFKRILGVGESIDDLFTAARILYDVLGIKFSIKEVEEEGENGKITMFVSHCNLAEYYTPDTCHVLSAADEGVVQGLNPHVKIKFTKRITEGCFECLAPVKIETISKSNGIKL</sequence>
<proteinExistence type="predicted"/>